<dbReference type="OrthoDB" id="9803668at2"/>
<reference evidence="3" key="2">
    <citation type="submission" date="2020-10" db="EMBL/GenBank/DDBJ databases">
        <title>Comparative genomics of the Acetobacterium genus.</title>
        <authorList>
            <person name="Marshall C."/>
            <person name="May H."/>
            <person name="Norman S."/>
        </authorList>
    </citation>
    <scope>NUCLEOTIDE SEQUENCE</scope>
    <source>
        <strain evidence="3">DER-2019</strain>
    </source>
</reference>
<dbReference type="EMBL" id="WJBD01000013">
    <property type="protein sequence ID" value="MBC3888924.1"/>
    <property type="molecule type" value="Genomic_DNA"/>
</dbReference>
<feature type="domain" description="DHHA1" evidence="2">
    <location>
        <begin position="236"/>
        <end position="306"/>
    </location>
</feature>
<accession>A0A923HYG7</accession>
<dbReference type="InterPro" id="IPR051319">
    <property type="entry name" value="Oligoribo/pAp-PDE_c-di-AMP_PDE"/>
</dbReference>
<protein>
    <submittedName>
        <fullName evidence="3">Bifunctional oligoribonuclease/PAP phosphatase NrnA</fullName>
    </submittedName>
</protein>
<evidence type="ECO:0000313" key="3">
    <source>
        <dbReference type="EMBL" id="MBC3888924.1"/>
    </source>
</evidence>
<evidence type="ECO:0000259" key="1">
    <source>
        <dbReference type="Pfam" id="PF01368"/>
    </source>
</evidence>
<dbReference type="GO" id="GO:0003676">
    <property type="term" value="F:nucleic acid binding"/>
    <property type="evidence" value="ECO:0007669"/>
    <property type="project" value="InterPro"/>
</dbReference>
<organism evidence="3 4">
    <name type="scientific">Acetobacterium paludosum</name>
    <dbReference type="NCBI Taxonomy" id="52693"/>
    <lineage>
        <taxon>Bacteria</taxon>
        <taxon>Bacillati</taxon>
        <taxon>Bacillota</taxon>
        <taxon>Clostridia</taxon>
        <taxon>Eubacteriales</taxon>
        <taxon>Eubacteriaceae</taxon>
        <taxon>Acetobacterium</taxon>
    </lineage>
</organism>
<dbReference type="RefSeq" id="WP_148567193.1">
    <property type="nucleotide sequence ID" value="NZ_RXYA01000008.1"/>
</dbReference>
<name>A0A923HYG7_9FIRM</name>
<reference evidence="3" key="1">
    <citation type="submission" date="2019-10" db="EMBL/GenBank/DDBJ databases">
        <authorList>
            <person name="Ross D.E."/>
            <person name="Gulliver D."/>
        </authorList>
    </citation>
    <scope>NUCLEOTIDE SEQUENCE</scope>
    <source>
        <strain evidence="3">DER-2019</strain>
    </source>
</reference>
<dbReference type="SUPFAM" id="SSF64182">
    <property type="entry name" value="DHH phosphoesterases"/>
    <property type="match status" value="1"/>
</dbReference>
<proteinExistence type="predicted"/>
<dbReference type="AlphaFoldDB" id="A0A923HYG7"/>
<dbReference type="InterPro" id="IPR038763">
    <property type="entry name" value="DHH_sf"/>
</dbReference>
<dbReference type="PANTHER" id="PTHR47618:SF1">
    <property type="entry name" value="BIFUNCTIONAL OLIGORIBONUCLEASE AND PAP PHOSPHATASE NRNA"/>
    <property type="match status" value="1"/>
</dbReference>
<comment type="caution">
    <text evidence="3">The sequence shown here is derived from an EMBL/GenBank/DDBJ whole genome shotgun (WGS) entry which is preliminary data.</text>
</comment>
<dbReference type="Proteomes" id="UP000616595">
    <property type="component" value="Unassembled WGS sequence"/>
</dbReference>
<dbReference type="InterPro" id="IPR003156">
    <property type="entry name" value="DHHA1_dom"/>
</dbReference>
<sequence length="322" mass="36243">MKKIPDEIIECLKENQNFLILLHQKPDGDAIGSAIAMGKGLKQLNKSVDYYIEFPIEDKLLFFNEIKCFNQQLQENYDVILFMDCSTGEFAFSPEKMPKTKVKLVIDHHKSNAHYGDLNCIEITGATAEIVFRILRALDVTIDEEMADAIFTAISTDTGSFQFSNVTTDTHIIASELYKVKPSYAHLSKRLHSQKNMDQMKMTGAAIHSLEILDSMPIAFMVLDYDTITKFGGSINISDDVANVGQNTIGVDITALLKEVRPGEYRVSLRAKFPYDIHEIALKYGGGGHERAAGFNFTGDIELLKEDLMEVYKEQSEQYETV</sequence>
<dbReference type="Pfam" id="PF01368">
    <property type="entry name" value="DHH"/>
    <property type="match status" value="1"/>
</dbReference>
<dbReference type="PANTHER" id="PTHR47618">
    <property type="entry name" value="BIFUNCTIONAL OLIGORIBONUCLEASE AND PAP PHOSPHATASE NRNA"/>
    <property type="match status" value="1"/>
</dbReference>
<dbReference type="InterPro" id="IPR001667">
    <property type="entry name" value="DDH_dom"/>
</dbReference>
<keyword evidence="4" id="KW-1185">Reference proteome</keyword>
<feature type="domain" description="DDH" evidence="1">
    <location>
        <begin position="18"/>
        <end position="154"/>
    </location>
</feature>
<gene>
    <name evidence="3" type="ORF">GH810_11425</name>
</gene>
<dbReference type="Gene3D" id="3.10.310.30">
    <property type="match status" value="1"/>
</dbReference>
<evidence type="ECO:0000259" key="2">
    <source>
        <dbReference type="Pfam" id="PF02272"/>
    </source>
</evidence>
<dbReference type="Pfam" id="PF02272">
    <property type="entry name" value="DHHA1"/>
    <property type="match status" value="1"/>
</dbReference>
<evidence type="ECO:0000313" key="4">
    <source>
        <dbReference type="Proteomes" id="UP000616595"/>
    </source>
</evidence>
<dbReference type="Gene3D" id="3.90.1640.10">
    <property type="entry name" value="inorganic pyrophosphatase (n-terminal core)"/>
    <property type="match status" value="1"/>
</dbReference>